<evidence type="ECO:0000259" key="1">
    <source>
        <dbReference type="PROSITE" id="PS50828"/>
    </source>
</evidence>
<dbReference type="PANTHER" id="PTHR35562:SF2">
    <property type="entry name" value="DNA ENDONUCLEASE SMRA-RELATED"/>
    <property type="match status" value="1"/>
</dbReference>
<sequence length="194" mass="21990">MSETIEIPDNDDELDFAELMQGVKPMHSSRANLQKPKPKDPSLNYRRMMAMREEERTIDGLSSDVAELVESEEELIFATPGIQISLLKRLRQGHLPWEQGLDLHGFTVDQARDELSRFIREALRQNIRSVLVVHGKAFSQAGQSAILKSYVNDWLKQMPGVLAFTSALARDGGTGALYVLLKRQDRTQSARQQR</sequence>
<evidence type="ECO:0000313" key="3">
    <source>
        <dbReference type="Proteomes" id="UP000325302"/>
    </source>
</evidence>
<comment type="caution">
    <text evidence="2">The sequence shown here is derived from an EMBL/GenBank/DDBJ whole genome shotgun (WGS) entry which is preliminary data.</text>
</comment>
<name>A0A5A9W6U1_9GAMM</name>
<organism evidence="2 3">
    <name type="scientific">Nitrincola tapanii</name>
    <dbReference type="NCBI Taxonomy" id="1708751"/>
    <lineage>
        <taxon>Bacteria</taxon>
        <taxon>Pseudomonadati</taxon>
        <taxon>Pseudomonadota</taxon>
        <taxon>Gammaproteobacteria</taxon>
        <taxon>Oceanospirillales</taxon>
        <taxon>Oceanospirillaceae</taxon>
        <taxon>Nitrincola</taxon>
    </lineage>
</organism>
<dbReference type="InterPro" id="IPR036063">
    <property type="entry name" value="Smr_dom_sf"/>
</dbReference>
<gene>
    <name evidence="2" type="ORF">E1H14_03905</name>
</gene>
<dbReference type="Proteomes" id="UP000325302">
    <property type="component" value="Unassembled WGS sequence"/>
</dbReference>
<dbReference type="AlphaFoldDB" id="A0A5A9W6U1"/>
<dbReference type="GO" id="GO:0004520">
    <property type="term" value="F:DNA endonuclease activity"/>
    <property type="evidence" value="ECO:0007669"/>
    <property type="project" value="TreeGrafter"/>
</dbReference>
<proteinExistence type="predicted"/>
<protein>
    <submittedName>
        <fullName evidence="2">DNA mismatch repair protein MutS</fullName>
    </submittedName>
</protein>
<reference evidence="2 3" key="1">
    <citation type="submission" date="2019-03" db="EMBL/GenBank/DDBJ databases">
        <title>Nitrincola sp. nov. isolated from an Indian soda lake.</title>
        <authorList>
            <person name="Joshi A."/>
            <person name="Thite S.V."/>
            <person name="Joseph N."/>
            <person name="Dhotre D."/>
            <person name="Moorthy M."/>
            <person name="Shouche Y.S."/>
        </authorList>
    </citation>
    <scope>NUCLEOTIDE SEQUENCE [LARGE SCALE GENOMIC DNA]</scope>
    <source>
        <strain evidence="2 3">MEB193</strain>
    </source>
</reference>
<dbReference type="Gene3D" id="3.30.1370.110">
    <property type="match status" value="1"/>
</dbReference>
<evidence type="ECO:0000313" key="2">
    <source>
        <dbReference type="EMBL" id="KAA0875838.1"/>
    </source>
</evidence>
<dbReference type="SMART" id="SM00463">
    <property type="entry name" value="SMR"/>
    <property type="match status" value="1"/>
</dbReference>
<dbReference type="PANTHER" id="PTHR35562">
    <property type="entry name" value="DNA ENDONUCLEASE SMRA-RELATED"/>
    <property type="match status" value="1"/>
</dbReference>
<dbReference type="PROSITE" id="PS50828">
    <property type="entry name" value="SMR"/>
    <property type="match status" value="1"/>
</dbReference>
<dbReference type="InterPro" id="IPR002625">
    <property type="entry name" value="Smr_dom"/>
</dbReference>
<dbReference type="OrthoDB" id="9808881at2"/>
<dbReference type="RefSeq" id="WP_149390142.1">
    <property type="nucleotide sequence ID" value="NZ_SMRS01000002.1"/>
</dbReference>
<dbReference type="Pfam" id="PF01713">
    <property type="entry name" value="Smr"/>
    <property type="match status" value="1"/>
</dbReference>
<accession>A0A5A9W6U1</accession>
<feature type="domain" description="Smr" evidence="1">
    <location>
        <begin position="101"/>
        <end position="182"/>
    </location>
</feature>
<keyword evidence="3" id="KW-1185">Reference proteome</keyword>
<dbReference type="SUPFAM" id="SSF160443">
    <property type="entry name" value="SMR domain-like"/>
    <property type="match status" value="1"/>
</dbReference>
<dbReference type="EMBL" id="SMRS01000002">
    <property type="protein sequence ID" value="KAA0875838.1"/>
    <property type="molecule type" value="Genomic_DNA"/>
</dbReference>